<dbReference type="Gene3D" id="3.10.180.10">
    <property type="entry name" value="2,3-Dihydroxybiphenyl 1,2-Dioxygenase, domain 1"/>
    <property type="match status" value="1"/>
</dbReference>
<evidence type="ECO:0000313" key="2">
    <source>
        <dbReference type="EMBL" id="MBP2375195.1"/>
    </source>
</evidence>
<feature type="domain" description="VOC" evidence="1">
    <location>
        <begin position="2"/>
        <end position="133"/>
    </location>
</feature>
<dbReference type="Pfam" id="PF00903">
    <property type="entry name" value="Glyoxalase"/>
    <property type="match status" value="1"/>
</dbReference>
<keyword evidence="3" id="KW-1185">Reference proteome</keyword>
<evidence type="ECO:0000259" key="1">
    <source>
        <dbReference type="PROSITE" id="PS51819"/>
    </source>
</evidence>
<reference evidence="2 3" key="1">
    <citation type="submission" date="2021-03" db="EMBL/GenBank/DDBJ databases">
        <title>Sequencing the genomes of 1000 actinobacteria strains.</title>
        <authorList>
            <person name="Klenk H.-P."/>
        </authorList>
    </citation>
    <scope>NUCLEOTIDE SEQUENCE [LARGE SCALE GENOMIC DNA]</scope>
    <source>
        <strain evidence="2 3">DSM 15454</strain>
    </source>
</reference>
<dbReference type="InterPro" id="IPR029068">
    <property type="entry name" value="Glyas_Bleomycin-R_OHBP_Dase"/>
</dbReference>
<dbReference type="InterPro" id="IPR037523">
    <property type="entry name" value="VOC_core"/>
</dbReference>
<dbReference type="InterPro" id="IPR004360">
    <property type="entry name" value="Glyas_Fos-R_dOase_dom"/>
</dbReference>
<name>A0ABS4WG56_9MICC</name>
<sequence length="142" mass="15161">MKTQGVVLSLAVSDAVRSLDFYRDVVGIENATLAMGMVCLELPGMTIFLAETEAFTKYSREAKRTPLLPVPATDALLSCAIATEVEVDEILAAVAGSEGKGFTAHRIPHVGGQLQYVGTFADPDGHLWQLVCNLTDTEGHTP</sequence>
<dbReference type="GO" id="GO:0016829">
    <property type="term" value="F:lyase activity"/>
    <property type="evidence" value="ECO:0007669"/>
    <property type="project" value="UniProtKB-KW"/>
</dbReference>
<dbReference type="RefSeq" id="WP_209908514.1">
    <property type="nucleotide sequence ID" value="NZ_BAAAMI010000008.1"/>
</dbReference>
<dbReference type="PANTHER" id="PTHR36503">
    <property type="entry name" value="BLR2520 PROTEIN"/>
    <property type="match status" value="1"/>
</dbReference>
<evidence type="ECO:0000313" key="3">
    <source>
        <dbReference type="Proteomes" id="UP000766570"/>
    </source>
</evidence>
<dbReference type="PANTHER" id="PTHR36503:SF2">
    <property type="entry name" value="BLR2408 PROTEIN"/>
    <property type="match status" value="1"/>
</dbReference>
<dbReference type="PROSITE" id="PS51819">
    <property type="entry name" value="VOC"/>
    <property type="match status" value="1"/>
</dbReference>
<keyword evidence="2" id="KW-0456">Lyase</keyword>
<protein>
    <submittedName>
        <fullName evidence="2">Lactoylglutathione lyase</fullName>
    </submittedName>
</protein>
<dbReference type="SUPFAM" id="SSF54593">
    <property type="entry name" value="Glyoxalase/Bleomycin resistance protein/Dihydroxybiphenyl dioxygenase"/>
    <property type="match status" value="1"/>
</dbReference>
<organism evidence="2 3">
    <name type="scientific">Paeniglutamicibacter psychrophenolicus</name>
    <dbReference type="NCBI Taxonomy" id="257454"/>
    <lineage>
        <taxon>Bacteria</taxon>
        <taxon>Bacillati</taxon>
        <taxon>Actinomycetota</taxon>
        <taxon>Actinomycetes</taxon>
        <taxon>Micrococcales</taxon>
        <taxon>Micrococcaceae</taxon>
        <taxon>Paeniglutamicibacter</taxon>
    </lineage>
</organism>
<comment type="caution">
    <text evidence="2">The sequence shown here is derived from an EMBL/GenBank/DDBJ whole genome shotgun (WGS) entry which is preliminary data.</text>
</comment>
<dbReference type="Proteomes" id="UP000766570">
    <property type="component" value="Unassembled WGS sequence"/>
</dbReference>
<dbReference type="EMBL" id="JAGIOE010000001">
    <property type="protein sequence ID" value="MBP2375195.1"/>
    <property type="molecule type" value="Genomic_DNA"/>
</dbReference>
<proteinExistence type="predicted"/>
<gene>
    <name evidence="2" type="ORF">JOF46_003107</name>
</gene>
<accession>A0ABS4WG56</accession>